<proteinExistence type="predicted"/>
<evidence type="ECO:0000256" key="1">
    <source>
        <dbReference type="SAM" id="MobiDB-lite"/>
    </source>
</evidence>
<evidence type="ECO:0000313" key="2">
    <source>
        <dbReference type="EMBL" id="MBE7369999.1"/>
    </source>
</evidence>
<reference evidence="2 3" key="1">
    <citation type="submission" date="2020-10" db="EMBL/GenBank/DDBJ databases">
        <title>Ramlibacter sp. HM2 16S ribosomal RNA gene Genome sequencing and assembly.</title>
        <authorList>
            <person name="Kang M."/>
        </authorList>
    </citation>
    <scope>NUCLEOTIDE SEQUENCE [LARGE SCALE GENOMIC DNA]</scope>
    <source>
        <strain evidence="2 3">HM2</strain>
    </source>
</reference>
<name>A0ABR9S8X4_9BURK</name>
<sequence>MNTPQRSAPAKKAPADKARARSGGKDITPPPTGGNRGSPAAPVMKQFAKTKAETSGS</sequence>
<accession>A0ABR9S8X4</accession>
<dbReference type="EMBL" id="JADDIV010000006">
    <property type="protein sequence ID" value="MBE7369999.1"/>
    <property type="molecule type" value="Genomic_DNA"/>
</dbReference>
<comment type="caution">
    <text evidence="2">The sequence shown here is derived from an EMBL/GenBank/DDBJ whole genome shotgun (WGS) entry which is preliminary data.</text>
</comment>
<gene>
    <name evidence="2" type="ORF">IM787_20720</name>
</gene>
<evidence type="ECO:0000313" key="3">
    <source>
        <dbReference type="Proteomes" id="UP000806285"/>
    </source>
</evidence>
<protein>
    <submittedName>
        <fullName evidence="2">Uncharacterized protein</fullName>
    </submittedName>
</protein>
<dbReference type="Proteomes" id="UP000806285">
    <property type="component" value="Unassembled WGS sequence"/>
</dbReference>
<keyword evidence="3" id="KW-1185">Reference proteome</keyword>
<feature type="region of interest" description="Disordered" evidence="1">
    <location>
        <begin position="1"/>
        <end position="57"/>
    </location>
</feature>
<feature type="compositionally biased region" description="Low complexity" evidence="1">
    <location>
        <begin position="1"/>
        <end position="12"/>
    </location>
</feature>
<dbReference type="RefSeq" id="WP_193678624.1">
    <property type="nucleotide sequence ID" value="NZ_JADDIV010000006.1"/>
</dbReference>
<organism evidence="2 3">
    <name type="scientific">Ramlibacter pallidus</name>
    <dbReference type="NCBI Taxonomy" id="2780087"/>
    <lineage>
        <taxon>Bacteria</taxon>
        <taxon>Pseudomonadati</taxon>
        <taxon>Pseudomonadota</taxon>
        <taxon>Betaproteobacteria</taxon>
        <taxon>Burkholderiales</taxon>
        <taxon>Comamonadaceae</taxon>
        <taxon>Ramlibacter</taxon>
    </lineage>
</organism>